<comment type="similarity">
    <text evidence="2">Belongs to the peptidase S54 family.</text>
</comment>
<dbReference type="Gene3D" id="1.20.1540.10">
    <property type="entry name" value="Rhomboid-like"/>
    <property type="match status" value="1"/>
</dbReference>
<evidence type="ECO:0000313" key="11">
    <source>
        <dbReference type="Proteomes" id="UP000030136"/>
    </source>
</evidence>
<evidence type="ECO:0000256" key="5">
    <source>
        <dbReference type="ARBA" id="ARBA00022989"/>
    </source>
</evidence>
<accession>A0A0A2FRP4</accession>
<feature type="transmembrane region" description="Helical" evidence="7">
    <location>
        <begin position="63"/>
        <end position="85"/>
    </location>
</feature>
<evidence type="ECO:0000256" key="3">
    <source>
        <dbReference type="ARBA" id="ARBA00022692"/>
    </source>
</evidence>
<evidence type="ECO:0000256" key="2">
    <source>
        <dbReference type="ARBA" id="ARBA00009045"/>
    </source>
</evidence>
<reference evidence="10 12" key="2">
    <citation type="submission" date="2018-06" db="EMBL/GenBank/DDBJ databases">
        <authorList>
            <consortium name="Pathogen Informatics"/>
            <person name="Doyle S."/>
        </authorList>
    </citation>
    <scope>NUCLEOTIDE SEQUENCE [LARGE SCALE GENOMIC DNA]</scope>
    <source>
        <strain evidence="10 12">NCTC12858</strain>
    </source>
</reference>
<gene>
    <name evidence="9" type="ORF">HQ38_04445</name>
    <name evidence="10" type="ORF">NCTC12858_01118</name>
</gene>
<keyword evidence="6 7" id="KW-0472">Membrane</keyword>
<dbReference type="EMBL" id="JQJC01000012">
    <property type="protein sequence ID" value="KGN95043.1"/>
    <property type="molecule type" value="Genomic_DNA"/>
</dbReference>
<dbReference type="InterPro" id="IPR022764">
    <property type="entry name" value="Peptidase_S54_rhomboid_dom"/>
</dbReference>
<sequence>MNNFFSGIDRAIPPFTKHLIFINLLMWLASIVMPRFGVDLIDALGLHYVGASKFYAFQLLTNMFLHSTESFTHIFFNMFSLWMFGRAVEHFWGGKRFLLFYIACGLSASLLQEVVWYFQCRELPEMLAFSDTFGLSLEPKAEYLNRILAVGASGAVFGLLLAFGMLFPNAAIYLFFIPIPIKAKYFVIGYGLLELYFGVRSTIPGSSDSIAHFAHLGGMIGGLILILFWRRKGKINGPYF</sequence>
<evidence type="ECO:0000256" key="1">
    <source>
        <dbReference type="ARBA" id="ARBA00004141"/>
    </source>
</evidence>
<dbReference type="InterPro" id="IPR050925">
    <property type="entry name" value="Rhomboid_protease_S54"/>
</dbReference>
<feature type="transmembrane region" description="Helical" evidence="7">
    <location>
        <begin position="97"/>
        <end position="118"/>
    </location>
</feature>
<name>A0A0A2FRP4_9PORP</name>
<dbReference type="STRING" id="393921.HQ45_01920"/>
<feature type="transmembrane region" description="Helical" evidence="7">
    <location>
        <begin position="20"/>
        <end position="38"/>
    </location>
</feature>
<evidence type="ECO:0000256" key="4">
    <source>
        <dbReference type="ARBA" id="ARBA00022801"/>
    </source>
</evidence>
<evidence type="ECO:0000256" key="6">
    <source>
        <dbReference type="ARBA" id="ARBA00023136"/>
    </source>
</evidence>
<dbReference type="Proteomes" id="UP000249300">
    <property type="component" value="Chromosome 1"/>
</dbReference>
<protein>
    <submittedName>
        <fullName evidence="9">Membrane protein</fullName>
    </submittedName>
    <submittedName>
        <fullName evidence="10">Rhomboid family</fullName>
    </submittedName>
</protein>
<feature type="transmembrane region" description="Helical" evidence="7">
    <location>
        <begin position="147"/>
        <end position="176"/>
    </location>
</feature>
<dbReference type="PANTHER" id="PTHR43731:SF14">
    <property type="entry name" value="PRESENILIN-ASSOCIATED RHOMBOID-LIKE PROTEIN, MITOCHONDRIAL"/>
    <property type="match status" value="1"/>
</dbReference>
<dbReference type="AlphaFoldDB" id="A0A0A2FRP4"/>
<feature type="domain" description="Peptidase S54 rhomboid" evidence="8">
    <location>
        <begin position="57"/>
        <end position="229"/>
    </location>
</feature>
<evidence type="ECO:0000313" key="9">
    <source>
        <dbReference type="EMBL" id="KGN95043.1"/>
    </source>
</evidence>
<dbReference type="EMBL" id="LS483447">
    <property type="protein sequence ID" value="SQH73273.1"/>
    <property type="molecule type" value="Genomic_DNA"/>
</dbReference>
<dbReference type="Pfam" id="PF01694">
    <property type="entry name" value="Rhomboid"/>
    <property type="match status" value="1"/>
</dbReference>
<dbReference type="InterPro" id="IPR035952">
    <property type="entry name" value="Rhomboid-like_sf"/>
</dbReference>
<dbReference type="SUPFAM" id="SSF144091">
    <property type="entry name" value="Rhomboid-like"/>
    <property type="match status" value="1"/>
</dbReference>
<reference evidence="9 11" key="1">
    <citation type="submission" date="2014-08" db="EMBL/GenBank/DDBJ databases">
        <title>Porphyromonas crevioricanis strain:COT-253_OH1447 Genome sequencing.</title>
        <authorList>
            <person name="Wallis C."/>
            <person name="Deusch O."/>
            <person name="O'Flynn C."/>
            <person name="Davis I."/>
            <person name="Jospin G."/>
            <person name="Darling A.E."/>
            <person name="Coil D.A."/>
            <person name="Alexiev A."/>
            <person name="Horsfall A."/>
            <person name="Kirkwood N."/>
            <person name="Harris S."/>
            <person name="Eisen J.A."/>
        </authorList>
    </citation>
    <scope>NUCLEOTIDE SEQUENCE [LARGE SCALE GENOMIC DNA]</scope>
    <source>
        <strain evidence="11">COT-253 OH1447</strain>
        <strain evidence="9">COT-253_OH1447</strain>
    </source>
</reference>
<comment type="subcellular location">
    <subcellularLocation>
        <location evidence="1">Membrane</location>
        <topology evidence="1">Multi-pass membrane protein</topology>
    </subcellularLocation>
</comment>
<dbReference type="eggNOG" id="COG0705">
    <property type="taxonomic scope" value="Bacteria"/>
</dbReference>
<proteinExistence type="inferred from homology"/>
<dbReference type="PANTHER" id="PTHR43731">
    <property type="entry name" value="RHOMBOID PROTEASE"/>
    <property type="match status" value="1"/>
</dbReference>
<dbReference type="GO" id="GO:0016020">
    <property type="term" value="C:membrane"/>
    <property type="evidence" value="ECO:0007669"/>
    <property type="project" value="UniProtKB-SubCell"/>
</dbReference>
<dbReference type="RefSeq" id="WP_036887525.1">
    <property type="nucleotide sequence ID" value="NZ_JQJB01000003.1"/>
</dbReference>
<dbReference type="GO" id="GO:0004252">
    <property type="term" value="F:serine-type endopeptidase activity"/>
    <property type="evidence" value="ECO:0007669"/>
    <property type="project" value="InterPro"/>
</dbReference>
<keyword evidence="3 7" id="KW-0812">Transmembrane</keyword>
<evidence type="ECO:0000313" key="12">
    <source>
        <dbReference type="Proteomes" id="UP000249300"/>
    </source>
</evidence>
<feature type="transmembrane region" description="Helical" evidence="7">
    <location>
        <begin position="209"/>
        <end position="229"/>
    </location>
</feature>
<evidence type="ECO:0000256" key="7">
    <source>
        <dbReference type="SAM" id="Phobius"/>
    </source>
</evidence>
<keyword evidence="5 7" id="KW-1133">Transmembrane helix</keyword>
<keyword evidence="4" id="KW-0378">Hydrolase</keyword>
<organism evidence="9 11">
    <name type="scientific">Porphyromonas crevioricanis</name>
    <dbReference type="NCBI Taxonomy" id="393921"/>
    <lineage>
        <taxon>Bacteria</taxon>
        <taxon>Pseudomonadati</taxon>
        <taxon>Bacteroidota</taxon>
        <taxon>Bacteroidia</taxon>
        <taxon>Bacteroidales</taxon>
        <taxon>Porphyromonadaceae</taxon>
        <taxon>Porphyromonas</taxon>
    </lineage>
</organism>
<dbReference type="OrthoDB" id="9807874at2"/>
<feature type="transmembrane region" description="Helical" evidence="7">
    <location>
        <begin position="183"/>
        <end position="203"/>
    </location>
</feature>
<evidence type="ECO:0000259" key="8">
    <source>
        <dbReference type="Pfam" id="PF01694"/>
    </source>
</evidence>
<evidence type="ECO:0000313" key="10">
    <source>
        <dbReference type="EMBL" id="SQH73273.1"/>
    </source>
</evidence>
<keyword evidence="12" id="KW-1185">Reference proteome</keyword>
<dbReference type="Proteomes" id="UP000030136">
    <property type="component" value="Unassembled WGS sequence"/>
</dbReference>
<dbReference type="KEGG" id="pcre:NCTC12858_01118"/>